<reference evidence="1 2" key="1">
    <citation type="submission" date="2016-10" db="EMBL/GenBank/DDBJ databases">
        <authorList>
            <person name="de Groot N.N."/>
        </authorList>
    </citation>
    <scope>NUCLEOTIDE SEQUENCE [LARGE SCALE GENOMIC DNA]</scope>
    <source>
        <strain evidence="1 2">DSM 24956</strain>
    </source>
</reference>
<evidence type="ECO:0008006" key="3">
    <source>
        <dbReference type="Google" id="ProtNLM"/>
    </source>
</evidence>
<dbReference type="STRING" id="762486.SAMN05444411_11037"/>
<evidence type="ECO:0000313" key="1">
    <source>
        <dbReference type="EMBL" id="SDX82749.1"/>
    </source>
</evidence>
<proteinExistence type="predicted"/>
<dbReference type="RefSeq" id="WP_090125162.1">
    <property type="nucleotide sequence ID" value="NZ_FNNJ01000010.1"/>
</dbReference>
<dbReference type="OrthoDB" id="1524637at2"/>
<keyword evidence="2" id="KW-1185">Reference proteome</keyword>
<protein>
    <recommendedName>
        <fullName evidence="3">Nitrogen regulatory protein P-II family</fullName>
    </recommendedName>
</protein>
<name>A0A1H3EXP9_9FLAO</name>
<accession>A0A1H3EXP9</accession>
<sequence length="101" mass="11860">MKLILITSILEFEKDICQLFKKSEVEVYSSNDIQGHKFYSATNIKDNWFSAQKDTYNSKLFFSFTSEEKVEIMLKNIEEFNTKKTTTNPIKAVVVDIEKYI</sequence>
<evidence type="ECO:0000313" key="2">
    <source>
        <dbReference type="Proteomes" id="UP000199595"/>
    </source>
</evidence>
<dbReference type="Proteomes" id="UP000199595">
    <property type="component" value="Unassembled WGS sequence"/>
</dbReference>
<organism evidence="1 2">
    <name type="scientific">Lutibacter oricola</name>
    <dbReference type="NCBI Taxonomy" id="762486"/>
    <lineage>
        <taxon>Bacteria</taxon>
        <taxon>Pseudomonadati</taxon>
        <taxon>Bacteroidota</taxon>
        <taxon>Flavobacteriia</taxon>
        <taxon>Flavobacteriales</taxon>
        <taxon>Flavobacteriaceae</taxon>
        <taxon>Lutibacter</taxon>
    </lineage>
</organism>
<dbReference type="AlphaFoldDB" id="A0A1H3EXP9"/>
<gene>
    <name evidence="1" type="ORF">SAMN05444411_11037</name>
</gene>
<dbReference type="EMBL" id="FNNJ01000010">
    <property type="protein sequence ID" value="SDX82749.1"/>
    <property type="molecule type" value="Genomic_DNA"/>
</dbReference>